<accession>A0A2G9CAE5</accession>
<dbReference type="InterPro" id="IPR011009">
    <property type="entry name" value="Kinase-like_dom_sf"/>
</dbReference>
<evidence type="ECO:0000256" key="2">
    <source>
        <dbReference type="ARBA" id="ARBA00012193"/>
    </source>
</evidence>
<dbReference type="GO" id="GO:0005524">
    <property type="term" value="F:ATP binding"/>
    <property type="evidence" value="ECO:0007669"/>
    <property type="project" value="UniProtKB-KW"/>
</dbReference>
<proteinExistence type="inferred from homology"/>
<dbReference type="AlphaFoldDB" id="A0A2G9CAE5"/>
<evidence type="ECO:0000256" key="5">
    <source>
        <dbReference type="ARBA" id="ARBA00022741"/>
    </source>
</evidence>
<evidence type="ECO:0000256" key="8">
    <source>
        <dbReference type="ARBA" id="ARBA00023251"/>
    </source>
</evidence>
<comment type="caution">
    <text evidence="14">The sequence shown here is derived from an EMBL/GenBank/DDBJ whole genome shotgun (WGS) entry which is preliminary data.</text>
</comment>
<dbReference type="Proteomes" id="UP000231501">
    <property type="component" value="Unassembled WGS sequence"/>
</dbReference>
<gene>
    <name evidence="14" type="ORF">CS062_09935</name>
</gene>
<dbReference type="EMBL" id="PEOG01000022">
    <property type="protein sequence ID" value="PIM53335.1"/>
    <property type="molecule type" value="Genomic_DNA"/>
</dbReference>
<dbReference type="SUPFAM" id="SSF56112">
    <property type="entry name" value="Protein kinase-like (PK-like)"/>
    <property type="match status" value="1"/>
</dbReference>
<keyword evidence="5 10" id="KW-0547">Nucleotide-binding</keyword>
<evidence type="ECO:0000313" key="15">
    <source>
        <dbReference type="Proteomes" id="UP000231501"/>
    </source>
</evidence>
<dbReference type="CDD" id="cd05150">
    <property type="entry name" value="APH"/>
    <property type="match status" value="1"/>
</dbReference>
<dbReference type="NCBIfam" id="NF033068">
    <property type="entry name" value="APH_3p"/>
    <property type="match status" value="1"/>
</dbReference>
<sequence length="276" mass="30102">MTDESETDDLREIPASAPSLPPSLAATLAGREWHRNLVGEAGAIVHRVQRDGAPDLYLKHGDGAAAAAIVDEFSRLRWLTGRWPVPAIAHFEATGGTAWLLTQAVPGRTAYEWLEQAPDRAPAIVASIGRCLRRLHALPVETCPFNANHRLQLDLARQRLEAGLIDADDFDDARQGWTPEQVWAALGDLLPLPEDPVVSHGDFSLDNLLMSADGEVVGVIDLGRVGVADRYRDLAILANCLDEFGPSLSGIFFEAYGIATPDARKLEFHLLLDECF</sequence>
<keyword evidence="6 10" id="KW-0418">Kinase</keyword>
<evidence type="ECO:0000256" key="3">
    <source>
        <dbReference type="ARBA" id="ARBA00017903"/>
    </source>
</evidence>
<evidence type="ECO:0000256" key="11">
    <source>
        <dbReference type="PIRSR" id="PIRSR000706-1"/>
    </source>
</evidence>
<dbReference type="InterPro" id="IPR024165">
    <property type="entry name" value="Kan/Strep_kinase"/>
</dbReference>
<keyword evidence="15" id="KW-1185">Reference proteome</keyword>
<evidence type="ECO:0000256" key="6">
    <source>
        <dbReference type="ARBA" id="ARBA00022777"/>
    </source>
</evidence>
<dbReference type="Gene3D" id="3.90.1200.10">
    <property type="match status" value="1"/>
</dbReference>
<evidence type="ECO:0000256" key="9">
    <source>
        <dbReference type="ARBA" id="ARBA00048925"/>
    </source>
</evidence>
<feature type="domain" description="Aminoglycoside phosphotransferase" evidence="13">
    <location>
        <begin position="48"/>
        <end position="264"/>
    </location>
</feature>
<evidence type="ECO:0000313" key="14">
    <source>
        <dbReference type="EMBL" id="PIM53335.1"/>
    </source>
</evidence>
<keyword evidence="12" id="KW-0479">Metal-binding</keyword>
<dbReference type="RefSeq" id="WP_099861500.1">
    <property type="nucleotide sequence ID" value="NZ_PEOG01000022.1"/>
</dbReference>
<dbReference type="Gene3D" id="3.30.200.20">
    <property type="entry name" value="Phosphorylase Kinase, domain 1"/>
    <property type="match status" value="1"/>
</dbReference>
<dbReference type="PANTHER" id="PTHR21310">
    <property type="entry name" value="AMINOGLYCOSIDE PHOSPHOTRANSFERASE-RELATED-RELATED"/>
    <property type="match status" value="1"/>
</dbReference>
<evidence type="ECO:0000256" key="12">
    <source>
        <dbReference type="PIRSR" id="PIRSR000706-2"/>
    </source>
</evidence>
<protein>
    <recommendedName>
        <fullName evidence="3">Aminoglycoside 3'-phosphotransferase</fullName>
        <ecNumber evidence="2">2.7.1.95</ecNumber>
    </recommendedName>
</protein>
<evidence type="ECO:0000256" key="7">
    <source>
        <dbReference type="ARBA" id="ARBA00022840"/>
    </source>
</evidence>
<dbReference type="OrthoDB" id="3806873at2"/>
<keyword evidence="12" id="KW-0460">Magnesium</keyword>
<dbReference type="GO" id="GO:0046872">
    <property type="term" value="F:metal ion binding"/>
    <property type="evidence" value="ECO:0007669"/>
    <property type="project" value="UniProtKB-KW"/>
</dbReference>
<keyword evidence="4 10" id="KW-0808">Transferase</keyword>
<feature type="binding site" evidence="12">
    <location>
        <position position="221"/>
    </location>
    <ligand>
        <name>Mg(2+)</name>
        <dbReference type="ChEBI" id="CHEBI:18420"/>
    </ligand>
</feature>
<name>A0A2G9CAE5_9BURK</name>
<keyword evidence="7 10" id="KW-0067">ATP-binding</keyword>
<dbReference type="Pfam" id="PF01636">
    <property type="entry name" value="APH"/>
    <property type="match status" value="1"/>
</dbReference>
<evidence type="ECO:0000256" key="10">
    <source>
        <dbReference type="PIRNR" id="PIRNR000706"/>
    </source>
</evidence>
<evidence type="ECO:0000256" key="4">
    <source>
        <dbReference type="ARBA" id="ARBA00022679"/>
    </source>
</evidence>
<keyword evidence="8 10" id="KW-0046">Antibiotic resistance</keyword>
<dbReference type="GO" id="GO:0046677">
    <property type="term" value="P:response to antibiotic"/>
    <property type="evidence" value="ECO:0007669"/>
    <property type="project" value="UniProtKB-KW"/>
</dbReference>
<comment type="similarity">
    <text evidence="1 10">Belongs to the aminoglycoside phosphotransferase family.</text>
</comment>
<dbReference type="GO" id="GO:0008910">
    <property type="term" value="F:kanamycin kinase activity"/>
    <property type="evidence" value="ECO:0007669"/>
    <property type="project" value="UniProtKB-EC"/>
</dbReference>
<dbReference type="PIRSF" id="PIRSF000706">
    <property type="entry name" value="Kanamycin_kin"/>
    <property type="match status" value="1"/>
</dbReference>
<feature type="binding site" evidence="12">
    <location>
        <position position="207"/>
    </location>
    <ligand>
        <name>Mg(2+)</name>
        <dbReference type="ChEBI" id="CHEBI:18420"/>
    </ligand>
</feature>
<evidence type="ECO:0000259" key="13">
    <source>
        <dbReference type="Pfam" id="PF01636"/>
    </source>
</evidence>
<dbReference type="InterPro" id="IPR051678">
    <property type="entry name" value="AGP_Transferase"/>
</dbReference>
<reference evidence="14 15" key="1">
    <citation type="submission" date="2017-11" db="EMBL/GenBank/DDBJ databases">
        <title>Draft genome sequence of Mitsuaria sp. HWN-4.</title>
        <authorList>
            <person name="Gundlapally S.R."/>
        </authorList>
    </citation>
    <scope>NUCLEOTIDE SEQUENCE [LARGE SCALE GENOMIC DNA]</scope>
    <source>
        <strain evidence="14 15">HWN-4</strain>
    </source>
</reference>
<feature type="active site" description="Proton acceptor" evidence="11">
    <location>
        <position position="202"/>
    </location>
</feature>
<dbReference type="PANTHER" id="PTHR21310:SF41">
    <property type="entry name" value="3'-PHOSPHOTRANSFERASE, PUTATIVE-RELATED"/>
    <property type="match status" value="1"/>
</dbReference>
<comment type="catalytic activity">
    <reaction evidence="9">
        <text>kanamycin A + ATP = kanamycin 3'-phosphate + ADP + H(+)</text>
        <dbReference type="Rhea" id="RHEA:24256"/>
        <dbReference type="ChEBI" id="CHEBI:15378"/>
        <dbReference type="ChEBI" id="CHEBI:30616"/>
        <dbReference type="ChEBI" id="CHEBI:57909"/>
        <dbReference type="ChEBI" id="CHEBI:58214"/>
        <dbReference type="ChEBI" id="CHEBI:456216"/>
        <dbReference type="EC" id="2.7.1.95"/>
    </reaction>
</comment>
<evidence type="ECO:0000256" key="1">
    <source>
        <dbReference type="ARBA" id="ARBA00006219"/>
    </source>
</evidence>
<dbReference type="EC" id="2.7.1.95" evidence="2"/>
<dbReference type="InterPro" id="IPR002575">
    <property type="entry name" value="Aminoglycoside_PTrfase"/>
</dbReference>
<organism evidence="14 15">
    <name type="scientific">Roseateles chitinivorans</name>
    <dbReference type="NCBI Taxonomy" id="2917965"/>
    <lineage>
        <taxon>Bacteria</taxon>
        <taxon>Pseudomonadati</taxon>
        <taxon>Pseudomonadota</taxon>
        <taxon>Betaproteobacteria</taxon>
        <taxon>Burkholderiales</taxon>
        <taxon>Sphaerotilaceae</taxon>
        <taxon>Roseateles</taxon>
    </lineage>
</organism>